<dbReference type="NCBIfam" id="NF000648">
    <property type="entry name" value="PRK00026.1"/>
    <property type="match status" value="1"/>
</dbReference>
<dbReference type="HAMAP" id="MF_00605">
    <property type="entry name" value="TrmD"/>
    <property type="match status" value="1"/>
</dbReference>
<evidence type="ECO:0000256" key="11">
    <source>
        <dbReference type="ARBA" id="ARBA00022694"/>
    </source>
</evidence>
<evidence type="ECO:0000256" key="8">
    <source>
        <dbReference type="ARBA" id="ARBA00022603"/>
    </source>
</evidence>
<feature type="domain" description="tRNA methyltransferase TRMD/TRM10-type" evidence="18">
    <location>
        <begin position="8"/>
        <end position="236"/>
    </location>
</feature>
<dbReference type="GO" id="GO:0002939">
    <property type="term" value="P:tRNA N1-guanine methylation"/>
    <property type="evidence" value="ECO:0007669"/>
    <property type="project" value="TreeGrafter"/>
</dbReference>
<dbReference type="KEGG" id="nkf:Nkreftii_001162"/>
<dbReference type="CDD" id="cd18080">
    <property type="entry name" value="TrmD-like"/>
    <property type="match status" value="1"/>
</dbReference>
<keyword evidence="9 15" id="KW-0808">Transferase</keyword>
<dbReference type="GO" id="GO:0052906">
    <property type="term" value="F:tRNA (guanine(37)-N1)-methyltransferase activity"/>
    <property type="evidence" value="ECO:0007669"/>
    <property type="project" value="UniProtKB-UniRule"/>
</dbReference>
<keyword evidence="8 15" id="KW-0489">Methyltransferase</keyword>
<dbReference type="Gene3D" id="1.10.1270.20">
    <property type="entry name" value="tRNA(m1g37)methyltransferase, domain 2"/>
    <property type="match status" value="1"/>
</dbReference>
<dbReference type="InterPro" id="IPR023148">
    <property type="entry name" value="tRNA_m1G_MeTrfase_C_sf"/>
</dbReference>
<dbReference type="PANTHER" id="PTHR46417:SF1">
    <property type="entry name" value="TRNA (GUANINE-N(1)-)-METHYLTRANSFERASE"/>
    <property type="match status" value="1"/>
</dbReference>
<evidence type="ECO:0000256" key="13">
    <source>
        <dbReference type="ARBA" id="ARBA00033392"/>
    </source>
</evidence>
<dbReference type="InterPro" id="IPR002649">
    <property type="entry name" value="tRNA_m1G_MeTrfase_TrmD"/>
</dbReference>
<dbReference type="Gene3D" id="3.40.1280.10">
    <property type="match status" value="1"/>
</dbReference>
<evidence type="ECO:0000256" key="16">
    <source>
        <dbReference type="PIRSR" id="PIRSR000386-1"/>
    </source>
</evidence>
<gene>
    <name evidence="15" type="primary">trmD</name>
    <name evidence="19" type="ORF">Nkreftii_001162</name>
</gene>
<dbReference type="EMBL" id="CP047423">
    <property type="protein sequence ID" value="QPD03388.1"/>
    <property type="molecule type" value="Genomic_DNA"/>
</dbReference>
<evidence type="ECO:0000256" key="3">
    <source>
        <dbReference type="ARBA" id="ARBA00007630"/>
    </source>
</evidence>
<dbReference type="InterPro" id="IPR029028">
    <property type="entry name" value="Alpha/beta_knot_MTases"/>
</dbReference>
<evidence type="ECO:0000256" key="12">
    <source>
        <dbReference type="ARBA" id="ARBA00029736"/>
    </source>
</evidence>
<evidence type="ECO:0000256" key="17">
    <source>
        <dbReference type="RuleBase" id="RU003464"/>
    </source>
</evidence>
<evidence type="ECO:0000256" key="9">
    <source>
        <dbReference type="ARBA" id="ARBA00022679"/>
    </source>
</evidence>
<evidence type="ECO:0000313" key="20">
    <source>
        <dbReference type="Proteomes" id="UP000593737"/>
    </source>
</evidence>
<evidence type="ECO:0000256" key="6">
    <source>
        <dbReference type="ARBA" id="ARBA00014679"/>
    </source>
</evidence>
<protein>
    <recommendedName>
        <fullName evidence="6 15">tRNA (guanine-N(1)-)-methyltransferase</fullName>
        <ecNumber evidence="5 15">2.1.1.228</ecNumber>
    </recommendedName>
    <alternativeName>
        <fullName evidence="12 15">M1G-methyltransferase</fullName>
    </alternativeName>
    <alternativeName>
        <fullName evidence="13 15">tRNA [GM37] methyltransferase</fullName>
    </alternativeName>
</protein>
<name>A0A7S8FCN3_9BACT</name>
<evidence type="ECO:0000256" key="15">
    <source>
        <dbReference type="HAMAP-Rule" id="MF_00605"/>
    </source>
</evidence>
<accession>A0A7S8FCN3</accession>
<dbReference type="InterPro" id="IPR016009">
    <property type="entry name" value="tRNA_MeTrfase_TRMD/TRM10"/>
</dbReference>
<evidence type="ECO:0000256" key="2">
    <source>
        <dbReference type="ARBA" id="ARBA00004496"/>
    </source>
</evidence>
<comment type="function">
    <text evidence="1 15 17">Specifically methylates guanosine-37 in various tRNAs.</text>
</comment>
<proteinExistence type="inferred from homology"/>
<dbReference type="FunFam" id="3.40.1280.10:FF:000001">
    <property type="entry name" value="tRNA (guanine-N(1)-)-methyltransferase"/>
    <property type="match status" value="1"/>
</dbReference>
<evidence type="ECO:0000256" key="1">
    <source>
        <dbReference type="ARBA" id="ARBA00002634"/>
    </source>
</evidence>
<feature type="binding site" evidence="15 16">
    <location>
        <position position="124"/>
    </location>
    <ligand>
        <name>S-adenosyl-L-methionine</name>
        <dbReference type="ChEBI" id="CHEBI:59789"/>
    </ligand>
</feature>
<comment type="similarity">
    <text evidence="3 15 17">Belongs to the RNA methyltransferase TrmD family.</text>
</comment>
<dbReference type="Pfam" id="PF01746">
    <property type="entry name" value="tRNA_m1G_MT"/>
    <property type="match status" value="1"/>
</dbReference>
<evidence type="ECO:0000256" key="7">
    <source>
        <dbReference type="ARBA" id="ARBA00022490"/>
    </source>
</evidence>
<dbReference type="AlphaFoldDB" id="A0A7S8FCN3"/>
<keyword evidence="7 15" id="KW-0963">Cytoplasm</keyword>
<feature type="binding site" evidence="15 16">
    <location>
        <begin position="144"/>
        <end position="149"/>
    </location>
    <ligand>
        <name>S-adenosyl-L-methionine</name>
        <dbReference type="ChEBI" id="CHEBI:59789"/>
    </ligand>
</feature>
<evidence type="ECO:0000256" key="14">
    <source>
        <dbReference type="ARBA" id="ARBA00047783"/>
    </source>
</evidence>
<evidence type="ECO:0000256" key="4">
    <source>
        <dbReference type="ARBA" id="ARBA00011738"/>
    </source>
</evidence>
<keyword evidence="10 15" id="KW-0949">S-adenosyl-L-methionine</keyword>
<dbReference type="PIRSF" id="PIRSF000386">
    <property type="entry name" value="tRNA_mtase"/>
    <property type="match status" value="1"/>
</dbReference>
<dbReference type="GO" id="GO:0005829">
    <property type="term" value="C:cytosol"/>
    <property type="evidence" value="ECO:0007669"/>
    <property type="project" value="TreeGrafter"/>
</dbReference>
<dbReference type="Proteomes" id="UP000593737">
    <property type="component" value="Chromosome"/>
</dbReference>
<dbReference type="NCBIfam" id="TIGR00088">
    <property type="entry name" value="trmD"/>
    <property type="match status" value="1"/>
</dbReference>
<evidence type="ECO:0000256" key="5">
    <source>
        <dbReference type="ARBA" id="ARBA00012807"/>
    </source>
</evidence>
<evidence type="ECO:0000256" key="10">
    <source>
        <dbReference type="ARBA" id="ARBA00022691"/>
    </source>
</evidence>
<dbReference type="PANTHER" id="PTHR46417">
    <property type="entry name" value="TRNA (GUANINE-N(1)-)-METHYLTRANSFERASE"/>
    <property type="match status" value="1"/>
</dbReference>
<dbReference type="FunFam" id="1.10.1270.20:FF:000001">
    <property type="entry name" value="tRNA (guanine-N(1)-)-methyltransferase"/>
    <property type="match status" value="1"/>
</dbReference>
<dbReference type="SUPFAM" id="SSF75217">
    <property type="entry name" value="alpha/beta knot"/>
    <property type="match status" value="1"/>
</dbReference>
<dbReference type="EC" id="2.1.1.228" evidence="5 15"/>
<comment type="subunit">
    <text evidence="4 15 17">Homodimer.</text>
</comment>
<dbReference type="InterPro" id="IPR029026">
    <property type="entry name" value="tRNA_m1G_MTases_N"/>
</dbReference>
<evidence type="ECO:0000313" key="19">
    <source>
        <dbReference type="EMBL" id="QPD03388.1"/>
    </source>
</evidence>
<evidence type="ECO:0000259" key="18">
    <source>
        <dbReference type="Pfam" id="PF01746"/>
    </source>
</evidence>
<comment type="subcellular location">
    <subcellularLocation>
        <location evidence="2 15 17">Cytoplasm</location>
    </subcellularLocation>
</comment>
<comment type="catalytic activity">
    <reaction evidence="14 15 17">
        <text>guanosine(37) in tRNA + S-adenosyl-L-methionine = N(1)-methylguanosine(37) in tRNA + S-adenosyl-L-homocysteine + H(+)</text>
        <dbReference type="Rhea" id="RHEA:36899"/>
        <dbReference type="Rhea" id="RHEA-COMP:10145"/>
        <dbReference type="Rhea" id="RHEA-COMP:10147"/>
        <dbReference type="ChEBI" id="CHEBI:15378"/>
        <dbReference type="ChEBI" id="CHEBI:57856"/>
        <dbReference type="ChEBI" id="CHEBI:59789"/>
        <dbReference type="ChEBI" id="CHEBI:73542"/>
        <dbReference type="ChEBI" id="CHEBI:74269"/>
        <dbReference type="EC" id="2.1.1.228"/>
    </reaction>
</comment>
<reference evidence="19 20" key="1">
    <citation type="journal article" date="2020" name="ISME J.">
        <title>Enrichment and physiological characterization of a novel comammox Nitrospira indicates ammonium inhibition of complete nitrification.</title>
        <authorList>
            <person name="Sakoula D."/>
            <person name="Koch H."/>
            <person name="Frank J."/>
            <person name="Jetten M.S.M."/>
            <person name="van Kessel M.A.H.J."/>
            <person name="Lucker S."/>
        </authorList>
    </citation>
    <scope>NUCLEOTIDE SEQUENCE [LARGE SCALE GENOMIC DNA]</scope>
    <source>
        <strain evidence="19">Comreactor17</strain>
    </source>
</reference>
<organism evidence="19 20">
    <name type="scientific">Candidatus Nitrospira kreftii</name>
    <dbReference type="NCBI Taxonomy" id="2652173"/>
    <lineage>
        <taxon>Bacteria</taxon>
        <taxon>Pseudomonadati</taxon>
        <taxon>Nitrospirota</taxon>
        <taxon>Nitrospiria</taxon>
        <taxon>Nitrospirales</taxon>
        <taxon>Nitrospiraceae</taxon>
        <taxon>Nitrospira</taxon>
    </lineage>
</organism>
<sequence>MDWMPSMLRFEVLTLFPGMVEPVLAHSMLKRAQEKGLLCVNVRNLRDFASDRHKMVDDTPYGGGAGMVMKADPILQAVALVRRDAQSNGEDIRVVFPTPQGRPMTQSYAQELAGERRRIVILCGHYEGVDERVRLALTPEEVSVGDYILTGGELPALVLIDAAARLVPGVLGDPRSALEESFSESLLEYPQYTKPAEIGGIGVPEVLLSGHHEAIRLWRRKQALRSTYLRRPDLLHDRSFTSEDRQLLDELKSEGLLTVPISRREEG</sequence>
<keyword evidence="11 15" id="KW-0819">tRNA processing</keyword>